<accession>A0ABX8UU63</accession>
<evidence type="ECO:0000313" key="2">
    <source>
        <dbReference type="EMBL" id="QYD71842.1"/>
    </source>
</evidence>
<dbReference type="Proteomes" id="UP000826462">
    <property type="component" value="Chromosome 2"/>
</dbReference>
<dbReference type="RefSeq" id="WP_219801271.1">
    <property type="nucleotide sequence ID" value="NZ_CP080096.1"/>
</dbReference>
<keyword evidence="3" id="KW-1185">Reference proteome</keyword>
<sequence>MPRIGGEGFRPPGAHPEPPPQQTTRPPAGPQGTHEPQPRHGGPSWTTLSPAGMSGGRVVSGHAGRSTGWRESYALPRLPDAYVSTADAGVFKDAQSGQAFIFHDYRAYAVMRAPNSPNWVLTTPGNPLERGGVLQRSAGGDWILHGDSAGPAGAGTGSERTSPAQLSSPPGPLERMTEFMLRYPGADASAVARSYGASGDEIRQIAAKLAPVVQAWHALQQGGVQIRPSVIVGPLTERERQFVQKWRSTLPTSRLATIMDKPTEVIDAFVRAHRRPVTAPPPQPLTHGILDNLARAEWKSVADADVSGGHRPPRVAYTEQAMKFVERWRGELSDRSLSILMTLPDETLEQLAQQSRSSPQRASVATGTSAAENRPLSAQPAPSRPLSPQPGPSGHHGPLTSEQEAQIMKLSEWGMSPPTIAMYIGKPREAINTFLDSVARGSHHK</sequence>
<dbReference type="EMBL" id="CP080096">
    <property type="protein sequence ID" value="QYD71842.1"/>
    <property type="molecule type" value="Genomic_DNA"/>
</dbReference>
<proteinExistence type="predicted"/>
<protein>
    <submittedName>
        <fullName evidence="2">Uncharacterized protein</fullName>
    </submittedName>
</protein>
<evidence type="ECO:0000256" key="1">
    <source>
        <dbReference type="SAM" id="MobiDB-lite"/>
    </source>
</evidence>
<name>A0ABX8UU63_9BURK</name>
<feature type="region of interest" description="Disordered" evidence="1">
    <location>
        <begin position="147"/>
        <end position="170"/>
    </location>
</feature>
<feature type="compositionally biased region" description="Low complexity" evidence="1">
    <location>
        <begin position="351"/>
        <end position="363"/>
    </location>
</feature>
<feature type="region of interest" description="Disordered" evidence="1">
    <location>
        <begin position="351"/>
        <end position="401"/>
    </location>
</feature>
<evidence type="ECO:0000313" key="3">
    <source>
        <dbReference type="Proteomes" id="UP000826462"/>
    </source>
</evidence>
<reference evidence="2 3" key="1">
    <citation type="submission" date="2021-07" db="EMBL/GenBank/DDBJ databases">
        <title>Paraburkholderia edwinii protects Aspergillus sp. from phenazines by acting as a toxin sponge.</title>
        <authorList>
            <person name="Dahlstrom K.M."/>
            <person name="Newman D.K."/>
        </authorList>
    </citation>
    <scope>NUCLEOTIDE SEQUENCE [LARGE SCALE GENOMIC DNA]</scope>
    <source>
        <strain evidence="2 3">Pe01</strain>
    </source>
</reference>
<feature type="compositionally biased region" description="Pro residues" evidence="1">
    <location>
        <begin position="382"/>
        <end position="391"/>
    </location>
</feature>
<feature type="compositionally biased region" description="Polar residues" evidence="1">
    <location>
        <begin position="158"/>
        <end position="168"/>
    </location>
</feature>
<feature type="compositionally biased region" description="Low complexity" evidence="1">
    <location>
        <begin position="22"/>
        <end position="33"/>
    </location>
</feature>
<gene>
    <name evidence="2" type="ORF">KZJ38_33280</name>
</gene>
<organism evidence="2 3">
    <name type="scientific">Paraburkholderia edwinii</name>
    <dbReference type="NCBI Taxonomy" id="2861782"/>
    <lineage>
        <taxon>Bacteria</taxon>
        <taxon>Pseudomonadati</taxon>
        <taxon>Pseudomonadota</taxon>
        <taxon>Betaproteobacteria</taxon>
        <taxon>Burkholderiales</taxon>
        <taxon>Burkholderiaceae</taxon>
        <taxon>Paraburkholderia</taxon>
    </lineage>
</organism>
<feature type="region of interest" description="Disordered" evidence="1">
    <location>
        <begin position="1"/>
        <end position="64"/>
    </location>
</feature>